<dbReference type="PANTHER" id="PTHR23513:SF11">
    <property type="entry name" value="STAPHYLOFERRIN A TRANSPORTER"/>
    <property type="match status" value="1"/>
</dbReference>
<gene>
    <name evidence="7" type="ORF">QE405_001044</name>
</gene>
<keyword evidence="2" id="KW-1003">Cell membrane</keyword>
<dbReference type="Proteomes" id="UP001239215">
    <property type="component" value="Unassembled WGS sequence"/>
</dbReference>
<evidence type="ECO:0000256" key="6">
    <source>
        <dbReference type="SAM" id="Phobius"/>
    </source>
</evidence>
<feature type="transmembrane region" description="Helical" evidence="6">
    <location>
        <begin position="254"/>
        <end position="274"/>
    </location>
</feature>
<dbReference type="InterPro" id="IPR036259">
    <property type="entry name" value="MFS_trans_sf"/>
</dbReference>
<keyword evidence="4 6" id="KW-1133">Transmembrane helix</keyword>
<comment type="subcellular location">
    <subcellularLocation>
        <location evidence="1">Cell membrane</location>
        <topology evidence="1">Multi-pass membrane protein</topology>
    </subcellularLocation>
</comment>
<evidence type="ECO:0000256" key="3">
    <source>
        <dbReference type="ARBA" id="ARBA00022692"/>
    </source>
</evidence>
<proteinExistence type="predicted"/>
<protein>
    <submittedName>
        <fullName evidence="7">MFS family permease</fullName>
    </submittedName>
</protein>
<evidence type="ECO:0000256" key="5">
    <source>
        <dbReference type="ARBA" id="ARBA00023136"/>
    </source>
</evidence>
<comment type="caution">
    <text evidence="7">The sequence shown here is derived from an EMBL/GenBank/DDBJ whole genome shotgun (WGS) entry which is preliminary data.</text>
</comment>
<name>A0AAJ1TXE4_9ACTN</name>
<keyword evidence="3 6" id="KW-0812">Transmembrane</keyword>
<evidence type="ECO:0000256" key="4">
    <source>
        <dbReference type="ARBA" id="ARBA00022989"/>
    </source>
</evidence>
<reference evidence="7" key="1">
    <citation type="submission" date="2023-07" db="EMBL/GenBank/DDBJ databases">
        <title>Functional and genomic diversity of the sorghum phyllosphere microbiome.</title>
        <authorList>
            <person name="Shade A."/>
        </authorList>
    </citation>
    <scope>NUCLEOTIDE SEQUENCE</scope>
    <source>
        <strain evidence="7">SORGH_AS_1067</strain>
    </source>
</reference>
<feature type="transmembrane region" description="Helical" evidence="6">
    <location>
        <begin position="108"/>
        <end position="132"/>
    </location>
</feature>
<evidence type="ECO:0000256" key="1">
    <source>
        <dbReference type="ARBA" id="ARBA00004651"/>
    </source>
</evidence>
<dbReference type="EMBL" id="JAUTAN010000001">
    <property type="protein sequence ID" value="MDQ1103760.1"/>
    <property type="molecule type" value="Genomic_DNA"/>
</dbReference>
<sequence>MSAASNALIPRGRALLVVQGVAAVASQSYLIVLATLVVPTWGVGAFGLIYALDTASRTAVLLASGFILAQFSERRVLVVSDLLRAVGFAGLAAVAFTQGATDGNVTTVAALCVLVAVGSTTPMSVVPAQLLAHAPSDQPPKSTLASWRVVATCARVAGPAAAALLVPVLGGGWILALLAGVCASAAGVDAYATVDRRASREQLWREATAGLSFVRRDRALLALFVVDVVHVLVPVSVWLILVQSPHILGIDEAQQGWIIASFGAGAFLGVVLARAWGPRRLLTAAAWSGCGIGLPLAGVLLDLPLPGLIVAAALAGVTTETTSLWTHSYIAERAPSDLVSRVLSVNMLVTIGTMPVGFLIAGQALEHARPAHVIATAIAILLVSTFVATPFLLAREARREGQEMKERAG</sequence>
<organism evidence="7 8">
    <name type="scientific">Nocardioides zeae</name>
    <dbReference type="NCBI Taxonomy" id="1457234"/>
    <lineage>
        <taxon>Bacteria</taxon>
        <taxon>Bacillati</taxon>
        <taxon>Actinomycetota</taxon>
        <taxon>Actinomycetes</taxon>
        <taxon>Propionibacteriales</taxon>
        <taxon>Nocardioidaceae</taxon>
        <taxon>Nocardioides</taxon>
    </lineage>
</organism>
<accession>A0AAJ1TXE4</accession>
<evidence type="ECO:0000256" key="2">
    <source>
        <dbReference type="ARBA" id="ARBA00022475"/>
    </source>
</evidence>
<feature type="transmembrane region" description="Helical" evidence="6">
    <location>
        <begin position="281"/>
        <end position="301"/>
    </location>
</feature>
<dbReference type="PANTHER" id="PTHR23513">
    <property type="entry name" value="INTEGRAL MEMBRANE EFFLUX PROTEIN-RELATED"/>
    <property type="match status" value="1"/>
</dbReference>
<feature type="transmembrane region" description="Helical" evidence="6">
    <location>
        <begin position="338"/>
        <end position="361"/>
    </location>
</feature>
<evidence type="ECO:0000313" key="8">
    <source>
        <dbReference type="Proteomes" id="UP001239215"/>
    </source>
</evidence>
<dbReference type="GO" id="GO:0005886">
    <property type="term" value="C:plasma membrane"/>
    <property type="evidence" value="ECO:0007669"/>
    <property type="project" value="UniProtKB-SubCell"/>
</dbReference>
<keyword evidence="5 6" id="KW-0472">Membrane</keyword>
<dbReference type="AlphaFoldDB" id="A0AAJ1TXE4"/>
<dbReference type="Gene3D" id="1.20.1250.20">
    <property type="entry name" value="MFS general substrate transporter like domains"/>
    <property type="match status" value="1"/>
</dbReference>
<evidence type="ECO:0000313" key="7">
    <source>
        <dbReference type="EMBL" id="MDQ1103760.1"/>
    </source>
</evidence>
<feature type="transmembrane region" description="Helical" evidence="6">
    <location>
        <begin position="172"/>
        <end position="192"/>
    </location>
</feature>
<feature type="transmembrane region" description="Helical" evidence="6">
    <location>
        <begin position="307"/>
        <end position="326"/>
    </location>
</feature>
<feature type="transmembrane region" description="Helical" evidence="6">
    <location>
        <begin position="373"/>
        <end position="394"/>
    </location>
</feature>
<dbReference type="SUPFAM" id="SSF103473">
    <property type="entry name" value="MFS general substrate transporter"/>
    <property type="match status" value="1"/>
</dbReference>
<feature type="transmembrane region" description="Helical" evidence="6">
    <location>
        <begin position="220"/>
        <end position="242"/>
    </location>
</feature>
<dbReference type="RefSeq" id="WP_307199164.1">
    <property type="nucleotide sequence ID" value="NZ_JAUTAN010000001.1"/>
</dbReference>